<keyword evidence="2" id="KW-0812">Transmembrane</keyword>
<evidence type="ECO:0000313" key="5">
    <source>
        <dbReference type="Proteomes" id="UP001516400"/>
    </source>
</evidence>
<dbReference type="Proteomes" id="UP001516400">
    <property type="component" value="Unassembled WGS sequence"/>
</dbReference>
<evidence type="ECO:0000256" key="1">
    <source>
        <dbReference type="ARBA" id="ARBA00004141"/>
    </source>
</evidence>
<dbReference type="GO" id="GO:0016020">
    <property type="term" value="C:membrane"/>
    <property type="evidence" value="ECO:0007669"/>
    <property type="project" value="UniProtKB-SubCell"/>
</dbReference>
<dbReference type="PROSITE" id="PS50850">
    <property type="entry name" value="MFS"/>
    <property type="match status" value="1"/>
</dbReference>
<feature type="non-terminal residue" evidence="4">
    <location>
        <position position="1"/>
    </location>
</feature>
<dbReference type="AlphaFoldDB" id="A0ABD2NPK2"/>
<feature type="domain" description="Major facilitator superfamily (MFS) profile" evidence="3">
    <location>
        <begin position="1"/>
        <end position="111"/>
    </location>
</feature>
<dbReference type="EMBL" id="JABFTP020000144">
    <property type="protein sequence ID" value="KAL3280633.1"/>
    <property type="molecule type" value="Genomic_DNA"/>
</dbReference>
<dbReference type="Gene3D" id="1.20.1250.20">
    <property type="entry name" value="MFS general substrate transporter like domains"/>
    <property type="match status" value="1"/>
</dbReference>
<comment type="subcellular location">
    <subcellularLocation>
        <location evidence="1">Membrane</location>
        <topology evidence="1">Multi-pass membrane protein</topology>
    </subcellularLocation>
</comment>
<dbReference type="InterPro" id="IPR036259">
    <property type="entry name" value="MFS_trans_sf"/>
</dbReference>
<keyword evidence="5" id="KW-1185">Reference proteome</keyword>
<accession>A0ABD2NPK2</accession>
<dbReference type="SUPFAM" id="SSF103473">
    <property type="entry name" value="MFS general substrate transporter"/>
    <property type="match status" value="1"/>
</dbReference>
<protein>
    <recommendedName>
        <fullName evidence="3">Major facilitator superfamily (MFS) profile domain-containing protein</fullName>
    </recommendedName>
</protein>
<reference evidence="4 5" key="1">
    <citation type="journal article" date="2021" name="BMC Biol.">
        <title>Horizontally acquired antibacterial genes associated with adaptive radiation of ladybird beetles.</title>
        <authorList>
            <person name="Li H.S."/>
            <person name="Tang X.F."/>
            <person name="Huang Y.H."/>
            <person name="Xu Z.Y."/>
            <person name="Chen M.L."/>
            <person name="Du X.Y."/>
            <person name="Qiu B.Y."/>
            <person name="Chen P.T."/>
            <person name="Zhang W."/>
            <person name="Slipinski A."/>
            <person name="Escalona H.E."/>
            <person name="Waterhouse R.M."/>
            <person name="Zwick A."/>
            <person name="Pang H."/>
        </authorList>
    </citation>
    <scope>NUCLEOTIDE SEQUENCE [LARGE SCALE GENOMIC DNA]</scope>
    <source>
        <strain evidence="4">SYSU2018</strain>
    </source>
</reference>
<keyword evidence="2" id="KW-1133">Transmembrane helix</keyword>
<dbReference type="PANTHER" id="PTHR11360">
    <property type="entry name" value="MONOCARBOXYLATE TRANSPORTER"/>
    <property type="match status" value="1"/>
</dbReference>
<dbReference type="Pfam" id="PF07690">
    <property type="entry name" value="MFS_1"/>
    <property type="match status" value="1"/>
</dbReference>
<keyword evidence="2" id="KW-0472">Membrane</keyword>
<feature type="transmembrane region" description="Helical" evidence="2">
    <location>
        <begin position="79"/>
        <end position="106"/>
    </location>
</feature>
<feature type="transmembrane region" description="Helical" evidence="2">
    <location>
        <begin position="27"/>
        <end position="47"/>
    </location>
</feature>
<feature type="transmembrane region" description="Helical" evidence="2">
    <location>
        <begin position="54"/>
        <end position="73"/>
    </location>
</feature>
<comment type="caution">
    <text evidence="4">The sequence shown here is derived from an EMBL/GenBank/DDBJ whole genome shotgun (WGS) entry which is preliminary data.</text>
</comment>
<evidence type="ECO:0000256" key="2">
    <source>
        <dbReference type="SAM" id="Phobius"/>
    </source>
</evidence>
<evidence type="ECO:0000313" key="4">
    <source>
        <dbReference type="EMBL" id="KAL3280633.1"/>
    </source>
</evidence>
<sequence length="111" mass="11999">DGVTYSFGIFYDEFLAYFEEDKSKTSWILSALVGVTLCSGPLSSSLVNKYGCRPVTIAGSILASFCLIISTFAQNVTFLIFTIGIGAGIGFGLIYLPAIVSVTTYFEKKDH</sequence>
<evidence type="ECO:0000259" key="3">
    <source>
        <dbReference type="PROSITE" id="PS50850"/>
    </source>
</evidence>
<gene>
    <name evidence="4" type="ORF">HHI36_003869</name>
</gene>
<dbReference type="InterPro" id="IPR011701">
    <property type="entry name" value="MFS"/>
</dbReference>
<name>A0ABD2NPK2_9CUCU</name>
<dbReference type="PANTHER" id="PTHR11360:SF284">
    <property type="entry name" value="EG:103B4.3 PROTEIN-RELATED"/>
    <property type="match status" value="1"/>
</dbReference>
<dbReference type="InterPro" id="IPR020846">
    <property type="entry name" value="MFS_dom"/>
</dbReference>
<proteinExistence type="predicted"/>
<dbReference type="InterPro" id="IPR050327">
    <property type="entry name" value="Proton-linked_MCT"/>
</dbReference>
<organism evidence="4 5">
    <name type="scientific">Cryptolaemus montrouzieri</name>
    <dbReference type="NCBI Taxonomy" id="559131"/>
    <lineage>
        <taxon>Eukaryota</taxon>
        <taxon>Metazoa</taxon>
        <taxon>Ecdysozoa</taxon>
        <taxon>Arthropoda</taxon>
        <taxon>Hexapoda</taxon>
        <taxon>Insecta</taxon>
        <taxon>Pterygota</taxon>
        <taxon>Neoptera</taxon>
        <taxon>Endopterygota</taxon>
        <taxon>Coleoptera</taxon>
        <taxon>Polyphaga</taxon>
        <taxon>Cucujiformia</taxon>
        <taxon>Coccinelloidea</taxon>
        <taxon>Coccinellidae</taxon>
        <taxon>Scymninae</taxon>
        <taxon>Scymnini</taxon>
        <taxon>Cryptolaemus</taxon>
    </lineage>
</organism>